<dbReference type="InterPro" id="IPR021487">
    <property type="entry name" value="DUF3140"/>
</dbReference>
<dbReference type="EMBL" id="CP013264">
    <property type="protein sequence ID" value="ALR22464.1"/>
    <property type="molecule type" value="Genomic_DNA"/>
</dbReference>
<dbReference type="PANTHER" id="PTHR40630">
    <property type="entry name" value="POSSIBLE DNA-BINDING PROTEIN"/>
    <property type="match status" value="1"/>
</dbReference>
<dbReference type="STRING" id="1332080.ATN00_07990"/>
<dbReference type="Pfam" id="PF11338">
    <property type="entry name" value="DUF3140"/>
    <property type="match status" value="1"/>
</dbReference>
<name>A0A0S3F432_9SPHN</name>
<dbReference type="RefSeq" id="WP_062068542.1">
    <property type="nucleotide sequence ID" value="NZ_CP013264.1"/>
</dbReference>
<dbReference type="GO" id="GO:0003677">
    <property type="term" value="F:DNA binding"/>
    <property type="evidence" value="ECO:0007669"/>
    <property type="project" value="UniProtKB-KW"/>
</dbReference>
<evidence type="ECO:0000313" key="2">
    <source>
        <dbReference type="Proteomes" id="UP000056968"/>
    </source>
</evidence>
<dbReference type="Proteomes" id="UP000056968">
    <property type="component" value="Chromosome"/>
</dbReference>
<gene>
    <name evidence="1" type="ORF">ATN00_07990</name>
</gene>
<dbReference type="PANTHER" id="PTHR40630:SF1">
    <property type="entry name" value="DNA-BINDING PROTEIN"/>
    <property type="match status" value="1"/>
</dbReference>
<organism evidence="1 2">
    <name type="scientific">Sphingobium baderi</name>
    <dbReference type="NCBI Taxonomy" id="1332080"/>
    <lineage>
        <taxon>Bacteria</taxon>
        <taxon>Pseudomonadati</taxon>
        <taxon>Pseudomonadota</taxon>
        <taxon>Alphaproteobacteria</taxon>
        <taxon>Sphingomonadales</taxon>
        <taxon>Sphingomonadaceae</taxon>
        <taxon>Sphingobium</taxon>
    </lineage>
</organism>
<dbReference type="AlphaFoldDB" id="A0A0S3F432"/>
<accession>A0A0S3F432</accession>
<dbReference type="OrthoDB" id="513524at2"/>
<proteinExistence type="predicted"/>
<reference evidence="1 2" key="1">
    <citation type="submission" date="2015-11" db="EMBL/GenBank/DDBJ databases">
        <title>A Two-component Flavoprotein Monooxygenase System MeaXY Responsible for para-Hydroxylation of 2-Methyl-6-ethylaniline and 2,6-Diethylaniline in Sphingobium baderi DE-13.</title>
        <authorList>
            <person name="Cheng M."/>
            <person name="Meng Q."/>
            <person name="Yang Y."/>
            <person name="Chu C."/>
            <person name="Yan X."/>
            <person name="He J."/>
            <person name="Li S."/>
        </authorList>
    </citation>
    <scope>NUCLEOTIDE SEQUENCE [LARGE SCALE GENOMIC DNA]</scope>
    <source>
        <strain evidence="1 2">DE-13</strain>
    </source>
</reference>
<sequence>MASKTFDHNHVARDFMAAVNMSAKELEEWLDTPESKAVGWKGADGKARESIGHASGRRIVALLDTPFEELTNDDFAHMRKVINYVKRHTAQQPTNIFTSRWRYSLMNWGHDPLKSL</sequence>
<evidence type="ECO:0000313" key="1">
    <source>
        <dbReference type="EMBL" id="ALR22464.1"/>
    </source>
</evidence>
<protein>
    <submittedName>
        <fullName evidence="1">DNA-binding protein</fullName>
    </submittedName>
</protein>
<keyword evidence="2" id="KW-1185">Reference proteome</keyword>
<dbReference type="KEGG" id="sbd:ATN00_07990"/>
<keyword evidence="1" id="KW-0238">DNA-binding</keyword>